<dbReference type="AlphaFoldDB" id="A0A1J5P3C1"/>
<name>A0A1J5P3C1_9ZZZZ</name>
<gene>
    <name evidence="1" type="ORF">GALL_523870</name>
</gene>
<organism evidence="1">
    <name type="scientific">mine drainage metagenome</name>
    <dbReference type="NCBI Taxonomy" id="410659"/>
    <lineage>
        <taxon>unclassified sequences</taxon>
        <taxon>metagenomes</taxon>
        <taxon>ecological metagenomes</taxon>
    </lineage>
</organism>
<accession>A0A1J5P3C1</accession>
<dbReference type="EMBL" id="MLJW01006872">
    <property type="protein sequence ID" value="OIQ66049.1"/>
    <property type="molecule type" value="Genomic_DNA"/>
</dbReference>
<evidence type="ECO:0000313" key="1">
    <source>
        <dbReference type="EMBL" id="OIQ66049.1"/>
    </source>
</evidence>
<reference evidence="1" key="1">
    <citation type="submission" date="2016-10" db="EMBL/GenBank/DDBJ databases">
        <title>Sequence of Gallionella enrichment culture.</title>
        <authorList>
            <person name="Poehlein A."/>
            <person name="Muehling M."/>
            <person name="Daniel R."/>
        </authorList>
    </citation>
    <scope>NUCLEOTIDE SEQUENCE</scope>
</reference>
<proteinExistence type="predicted"/>
<comment type="caution">
    <text evidence="1">The sequence shown here is derived from an EMBL/GenBank/DDBJ whole genome shotgun (WGS) entry which is preliminary data.</text>
</comment>
<protein>
    <submittedName>
        <fullName evidence="1">Uncharacterized protein</fullName>
    </submittedName>
</protein>
<sequence length="143" mass="16113">MRTVFGIIFPGIFSVEYHRHHILAGFVAQKSGDIIQMLNEILDGIIGVPVAIPEPDQIGKAIIAEEHPRLAIRILTRREQAALAFDFRFIAARQTATVTPHPFTRGRPADLIFIQQSHCILADTALGQPYTLRLMPEIMLEYR</sequence>